<dbReference type="Proteomes" id="UP000011135">
    <property type="component" value="Unassembled WGS sequence"/>
</dbReference>
<dbReference type="EMBL" id="AMZN01000015">
    <property type="protein sequence ID" value="ELR72727.1"/>
    <property type="molecule type" value="Genomic_DNA"/>
</dbReference>
<dbReference type="AlphaFoldDB" id="L8JZV1"/>
<dbReference type="RefSeq" id="WP_009578778.1">
    <property type="nucleotide sequence ID" value="NZ_AMZN01000015.1"/>
</dbReference>
<comment type="caution">
    <text evidence="1">The sequence shown here is derived from an EMBL/GenBank/DDBJ whole genome shotgun (WGS) entry which is preliminary data.</text>
</comment>
<dbReference type="InterPro" id="IPR059231">
    <property type="entry name" value="Leader_pinensin"/>
</dbReference>
<accession>L8JZV1</accession>
<keyword evidence="2" id="KW-1185">Reference proteome</keyword>
<gene>
    <name evidence="1" type="ORF">C900_01106</name>
</gene>
<dbReference type="NCBIfam" id="NF038180">
    <property type="entry name" value="leader_pinensin"/>
    <property type="match status" value="1"/>
</dbReference>
<organism evidence="1 2">
    <name type="scientific">Fulvivirga imtechensis AK7</name>
    <dbReference type="NCBI Taxonomy" id="1237149"/>
    <lineage>
        <taxon>Bacteria</taxon>
        <taxon>Pseudomonadati</taxon>
        <taxon>Bacteroidota</taxon>
        <taxon>Cytophagia</taxon>
        <taxon>Cytophagales</taxon>
        <taxon>Fulvivirgaceae</taxon>
        <taxon>Fulvivirga</taxon>
    </lineage>
</organism>
<evidence type="ECO:0000313" key="2">
    <source>
        <dbReference type="Proteomes" id="UP000011135"/>
    </source>
</evidence>
<sequence length="69" mass="7544">MKKFNLNQLKVQSFVTSVNGGKIETIKGGISGGACVPAEKYPRDIEWDLGTRGGCTNWENMCNATNFNC</sequence>
<reference evidence="1 2" key="1">
    <citation type="submission" date="2012-12" db="EMBL/GenBank/DDBJ databases">
        <title>Genome assembly of Fulvivirga imtechensis AK7.</title>
        <authorList>
            <person name="Nupur N."/>
            <person name="Khatri I."/>
            <person name="Kumar R."/>
            <person name="Subramanian S."/>
            <person name="Pinnaka A."/>
        </authorList>
    </citation>
    <scope>NUCLEOTIDE SEQUENCE [LARGE SCALE GENOMIC DNA]</scope>
    <source>
        <strain evidence="1 2">AK7</strain>
    </source>
</reference>
<name>L8JZV1_9BACT</name>
<evidence type="ECO:0000313" key="1">
    <source>
        <dbReference type="EMBL" id="ELR72727.1"/>
    </source>
</evidence>
<proteinExistence type="predicted"/>
<protein>
    <submittedName>
        <fullName evidence="1">Uncharacterized protein</fullName>
    </submittedName>
</protein>